<feature type="domain" description="YqcC-like" evidence="1">
    <location>
        <begin position="8"/>
        <end position="101"/>
    </location>
</feature>
<organism evidence="2 3">
    <name type="scientific">Vibrio tetraodonis subsp. pristinus</name>
    <dbReference type="NCBI Taxonomy" id="2695891"/>
    <lineage>
        <taxon>Bacteria</taxon>
        <taxon>Pseudomonadati</taxon>
        <taxon>Pseudomonadota</taxon>
        <taxon>Gammaproteobacteria</taxon>
        <taxon>Vibrionales</taxon>
        <taxon>Vibrionaceae</taxon>
        <taxon>Vibrio</taxon>
    </lineage>
</organism>
<keyword evidence="3" id="KW-1185">Reference proteome</keyword>
<dbReference type="InterPro" id="IPR036814">
    <property type="entry name" value="YqcC-like_sf"/>
</dbReference>
<proteinExistence type="predicted"/>
<dbReference type="PANTHER" id="PTHR39586:SF1">
    <property type="entry name" value="CYTOPLASMIC PROTEIN"/>
    <property type="match status" value="1"/>
</dbReference>
<comment type="caution">
    <text evidence="2">The sequence shown here is derived from an EMBL/GenBank/DDBJ whole genome shotgun (WGS) entry which is preliminary data.</text>
</comment>
<dbReference type="InterPro" id="IPR023376">
    <property type="entry name" value="YqcC-like_dom"/>
</dbReference>
<name>A0A6L8LW62_9VIBR</name>
<accession>A0A6L8LW62</accession>
<dbReference type="PIRSF" id="PIRSF006257">
    <property type="entry name" value="UCP006257"/>
    <property type="match status" value="1"/>
</dbReference>
<dbReference type="EMBL" id="WWEU01000003">
    <property type="protein sequence ID" value="MYM59733.1"/>
    <property type="molecule type" value="Genomic_DNA"/>
</dbReference>
<dbReference type="RefSeq" id="WP_160929729.1">
    <property type="nucleotide sequence ID" value="NZ_WWEU01000003.1"/>
</dbReference>
<dbReference type="AlphaFoldDB" id="A0A6L8LW62"/>
<dbReference type="GO" id="GO:0044010">
    <property type="term" value="P:single-species biofilm formation"/>
    <property type="evidence" value="ECO:0007669"/>
    <property type="project" value="TreeGrafter"/>
</dbReference>
<gene>
    <name evidence="2" type="ORF">GTG28_10915</name>
</gene>
<evidence type="ECO:0000313" key="2">
    <source>
        <dbReference type="EMBL" id="MYM59733.1"/>
    </source>
</evidence>
<reference evidence="2 3" key="1">
    <citation type="submission" date="2020-01" db="EMBL/GenBank/DDBJ databases">
        <title>Draft Genome Sequence of Vibrio sp. strain OCN044, Isolated from a Healthy Coral at Palmyra Atoll.</title>
        <authorList>
            <person name="Videau P."/>
            <person name="Loughran R."/>
            <person name="Esquivel A."/>
            <person name="Deadmond M."/>
            <person name="Paddock B.E."/>
            <person name="Saw J.H."/>
            <person name="Ushijima B."/>
        </authorList>
    </citation>
    <scope>NUCLEOTIDE SEQUENCE [LARGE SCALE GENOMIC DNA]</scope>
    <source>
        <strain evidence="2 3">OCN044</strain>
    </source>
</reference>
<evidence type="ECO:0000313" key="3">
    <source>
        <dbReference type="Proteomes" id="UP000478571"/>
    </source>
</evidence>
<dbReference type="InterPro" id="IPR007384">
    <property type="entry name" value="UCP006257"/>
</dbReference>
<sequence>MANNQQMKVFLEQLTEQMRILQLWQFTRPDEHLLESNQPFAVDTLQPHEWLQWIFIPKMTDLIEREMPLPTGFCLTPYFEESWKSNHEYHELIDLIRAIDEECA</sequence>
<evidence type="ECO:0000259" key="1">
    <source>
        <dbReference type="Pfam" id="PF04287"/>
    </source>
</evidence>
<dbReference type="SUPFAM" id="SSF158452">
    <property type="entry name" value="YqcC-like"/>
    <property type="match status" value="1"/>
</dbReference>
<dbReference type="Proteomes" id="UP000478571">
    <property type="component" value="Unassembled WGS sequence"/>
</dbReference>
<dbReference type="PANTHER" id="PTHR39586">
    <property type="entry name" value="CYTOPLASMIC PROTEIN-RELATED"/>
    <property type="match status" value="1"/>
</dbReference>
<protein>
    <submittedName>
        <fullName evidence="2">Pseudouridine synthase</fullName>
    </submittedName>
</protein>
<dbReference type="Gene3D" id="1.20.1440.40">
    <property type="entry name" value="YqcC-like"/>
    <property type="match status" value="1"/>
</dbReference>
<dbReference type="Pfam" id="PF04287">
    <property type="entry name" value="DUF446"/>
    <property type="match status" value="1"/>
</dbReference>